<feature type="region of interest" description="Disordered" evidence="2">
    <location>
        <begin position="1"/>
        <end position="55"/>
    </location>
</feature>
<evidence type="ECO:0000313" key="4">
    <source>
        <dbReference type="Proteomes" id="UP000827889"/>
    </source>
</evidence>
<dbReference type="InterPro" id="IPR011993">
    <property type="entry name" value="PH-like_dom_sf"/>
</dbReference>
<dbReference type="PANTHER" id="PTHR31969">
    <property type="entry name" value="GEM-LIKE PROTEIN 2"/>
    <property type="match status" value="1"/>
</dbReference>
<sequence length="282" mass="30912">MSGRGESASAHCGTGVVGKPVERQEDPASEHATTLVASEARPASSSAPGVVSANKSSENPYLQLASMLSSFNVGPVNASGKSGWNPMNKVSKTLKKVDDAKRNAEALADNVWHHLKTSNSITDAAIARLAQGKKMLSEGGRDKIFERNFDIQVGEKLLKAYACYLSTSSGRVIGTLYLSSKRLVFSGDEPIYKCSPSGQEEWVYYKVVLQLDQLSFVCASSKESDPSEKYIQVVTRDGYEFWFMSFVSYEKALKNIHEALQHNREINMAGRTQERSVAREGK</sequence>
<dbReference type="KEGG" id="rarg:115755612"/>
<protein>
    <submittedName>
        <fullName evidence="5">GEM-like protein 2</fullName>
    </submittedName>
</protein>
<keyword evidence="4" id="KW-1185">Reference proteome</keyword>
<evidence type="ECO:0000256" key="2">
    <source>
        <dbReference type="SAM" id="MobiDB-lite"/>
    </source>
</evidence>
<dbReference type="SMART" id="SM00568">
    <property type="entry name" value="GRAM"/>
    <property type="match status" value="1"/>
</dbReference>
<feature type="compositionally biased region" description="Low complexity" evidence="2">
    <location>
        <begin position="37"/>
        <end position="53"/>
    </location>
</feature>
<evidence type="ECO:0000259" key="3">
    <source>
        <dbReference type="SMART" id="SM00568"/>
    </source>
</evidence>
<name>A0A8B8QV54_9MYRT</name>
<reference evidence="5" key="1">
    <citation type="submission" date="2025-08" db="UniProtKB">
        <authorList>
            <consortium name="RefSeq"/>
        </authorList>
    </citation>
    <scope>IDENTIFICATION</scope>
    <source>
        <tissue evidence="5">Leaf</tissue>
    </source>
</reference>
<evidence type="ECO:0000256" key="1">
    <source>
        <dbReference type="ARBA" id="ARBA00009414"/>
    </source>
</evidence>
<dbReference type="RefSeq" id="XP_030550930.1">
    <property type="nucleotide sequence ID" value="XM_030695070.2"/>
</dbReference>
<dbReference type="GeneID" id="115755612"/>
<dbReference type="InterPro" id="IPR004182">
    <property type="entry name" value="GRAM"/>
</dbReference>
<proteinExistence type="inferred from homology"/>
<accession>A0A8B8QV54</accession>
<feature type="domain" description="GRAM" evidence="3">
    <location>
        <begin position="143"/>
        <end position="221"/>
    </location>
</feature>
<evidence type="ECO:0000313" key="5">
    <source>
        <dbReference type="RefSeq" id="XP_030550930.1"/>
    </source>
</evidence>
<dbReference type="AlphaFoldDB" id="A0A8B8QV54"/>
<dbReference type="Pfam" id="PF02893">
    <property type="entry name" value="GRAM"/>
    <property type="match status" value="1"/>
</dbReference>
<feature type="compositionally biased region" description="Basic and acidic residues" evidence="2">
    <location>
        <begin position="20"/>
        <end position="29"/>
    </location>
</feature>
<dbReference type="Gene3D" id="2.30.29.30">
    <property type="entry name" value="Pleckstrin-homology domain (PH domain)/Phosphotyrosine-binding domain (PTB)"/>
    <property type="match status" value="1"/>
</dbReference>
<organism evidence="4 5">
    <name type="scientific">Rhodamnia argentea</name>
    <dbReference type="NCBI Taxonomy" id="178133"/>
    <lineage>
        <taxon>Eukaryota</taxon>
        <taxon>Viridiplantae</taxon>
        <taxon>Streptophyta</taxon>
        <taxon>Embryophyta</taxon>
        <taxon>Tracheophyta</taxon>
        <taxon>Spermatophyta</taxon>
        <taxon>Magnoliopsida</taxon>
        <taxon>eudicotyledons</taxon>
        <taxon>Gunneridae</taxon>
        <taxon>Pentapetalae</taxon>
        <taxon>rosids</taxon>
        <taxon>malvids</taxon>
        <taxon>Myrtales</taxon>
        <taxon>Myrtaceae</taxon>
        <taxon>Myrtoideae</taxon>
        <taxon>Myrteae</taxon>
        <taxon>Australasian group</taxon>
        <taxon>Rhodamnia</taxon>
    </lineage>
</organism>
<dbReference type="Proteomes" id="UP000827889">
    <property type="component" value="Chromosome 4"/>
</dbReference>
<dbReference type="InterPro" id="IPR037848">
    <property type="entry name" value="GEM-like"/>
</dbReference>
<dbReference type="OrthoDB" id="1641541at2759"/>
<gene>
    <name evidence="5" type="primary">LOC115755612</name>
</gene>
<comment type="similarity">
    <text evidence="1">Belongs to the GEM family.</text>
</comment>